<evidence type="ECO:0000256" key="1">
    <source>
        <dbReference type="ARBA" id="ARBA00022574"/>
    </source>
</evidence>
<keyword evidence="1 4" id="KW-0853">WD repeat</keyword>
<name>A0A8S1CLA4_9INSE</name>
<gene>
    <name evidence="6" type="ORF">CLODIP_2_CD10180</name>
</gene>
<comment type="similarity">
    <text evidence="3">Belongs to the WD repeat GAD-1 family.</text>
</comment>
<dbReference type="InterPro" id="IPR015943">
    <property type="entry name" value="WD40/YVTN_repeat-like_dom_sf"/>
</dbReference>
<dbReference type="Gene3D" id="2.130.10.10">
    <property type="entry name" value="YVTN repeat-like/Quinoprotein amine dehydrogenase"/>
    <property type="match status" value="1"/>
</dbReference>
<dbReference type="SUPFAM" id="SSF50978">
    <property type="entry name" value="WD40 repeat-like"/>
    <property type="match status" value="1"/>
</dbReference>
<evidence type="ECO:0000256" key="2">
    <source>
        <dbReference type="ARBA" id="ARBA00022737"/>
    </source>
</evidence>
<evidence type="ECO:0008006" key="8">
    <source>
        <dbReference type="Google" id="ProtNLM"/>
    </source>
</evidence>
<accession>A0A8S1CLA4</accession>
<dbReference type="Proteomes" id="UP000494165">
    <property type="component" value="Unassembled WGS sequence"/>
</dbReference>
<dbReference type="EMBL" id="CADEPI010000072">
    <property type="protein sequence ID" value="CAB3372343.1"/>
    <property type="molecule type" value="Genomic_DNA"/>
</dbReference>
<feature type="repeat" description="WD" evidence="4">
    <location>
        <begin position="63"/>
        <end position="97"/>
    </location>
</feature>
<dbReference type="GO" id="GO:0005634">
    <property type="term" value="C:nucleus"/>
    <property type="evidence" value="ECO:0007669"/>
    <property type="project" value="TreeGrafter"/>
</dbReference>
<dbReference type="InterPro" id="IPR001680">
    <property type="entry name" value="WD40_rpt"/>
</dbReference>
<dbReference type="PANTHER" id="PTHR16017:SF0">
    <property type="entry name" value="WD REPEAT-CONTAINING PROTEIN 70"/>
    <property type="match status" value="1"/>
</dbReference>
<dbReference type="InterPro" id="IPR051858">
    <property type="entry name" value="WD_repeat_GAD-1"/>
</dbReference>
<sequence length="344" mass="38984">MWNKKTQINVIKCRSQTGLKTNPTCCAYSRDGNLVACVCFDGSILMWDHRKAFVNTAKVVRKAHESQTETSCITFSYGEQMLATRGGDETLKLWDLRAFKKPVHVAEDLFSRYSTTECSFSPNDSMVMTGVSMRKGETEGKLMFYDKNTFEKVHELVVTNSHVVRSVWHQKLNQLLVSCGNGIVKAYYDDKKSFRGAMLCANKTRRKVREAHTAVGQQIITPHALPLFRKDRPKSLKKQMEKARQDPVKSRRPELPLIAKGQGGRVATGGGTLSSYVIRNLGISKRVEDDQDPREAILRFAKEAEENPYWIAPAYKKTQPNPIFQSQEEEEGDDEEPSSKKPKV</sequence>
<dbReference type="PANTHER" id="PTHR16017">
    <property type="entry name" value="GASTRULATION DEFECTIVE PROTEIN 1-RELATED"/>
    <property type="match status" value="1"/>
</dbReference>
<dbReference type="GO" id="GO:0035861">
    <property type="term" value="C:site of double-strand break"/>
    <property type="evidence" value="ECO:0007669"/>
    <property type="project" value="TreeGrafter"/>
</dbReference>
<comment type="caution">
    <text evidence="6">The sequence shown here is derived from an EMBL/GenBank/DDBJ whole genome shotgun (WGS) entry which is preliminary data.</text>
</comment>
<evidence type="ECO:0000256" key="3">
    <source>
        <dbReference type="ARBA" id="ARBA00038343"/>
    </source>
</evidence>
<dbReference type="AlphaFoldDB" id="A0A8S1CLA4"/>
<dbReference type="FunFam" id="2.130.10.10:FF:001319">
    <property type="entry name" value="Gastrulation defective protein 1"/>
    <property type="match status" value="1"/>
</dbReference>
<organism evidence="6 7">
    <name type="scientific">Cloeon dipterum</name>
    <dbReference type="NCBI Taxonomy" id="197152"/>
    <lineage>
        <taxon>Eukaryota</taxon>
        <taxon>Metazoa</taxon>
        <taxon>Ecdysozoa</taxon>
        <taxon>Arthropoda</taxon>
        <taxon>Hexapoda</taxon>
        <taxon>Insecta</taxon>
        <taxon>Pterygota</taxon>
        <taxon>Palaeoptera</taxon>
        <taxon>Ephemeroptera</taxon>
        <taxon>Pisciforma</taxon>
        <taxon>Baetidae</taxon>
        <taxon>Cloeon</taxon>
    </lineage>
</organism>
<proteinExistence type="inferred from homology"/>
<dbReference type="OrthoDB" id="10264376at2759"/>
<evidence type="ECO:0000313" key="6">
    <source>
        <dbReference type="EMBL" id="CAB3372343.1"/>
    </source>
</evidence>
<dbReference type="PROSITE" id="PS50082">
    <property type="entry name" value="WD_REPEATS_2"/>
    <property type="match status" value="1"/>
</dbReference>
<feature type="region of interest" description="Disordered" evidence="5">
    <location>
        <begin position="311"/>
        <end position="344"/>
    </location>
</feature>
<dbReference type="SMART" id="SM00320">
    <property type="entry name" value="WD40"/>
    <property type="match status" value="3"/>
</dbReference>
<dbReference type="Pfam" id="PF00400">
    <property type="entry name" value="WD40"/>
    <property type="match status" value="2"/>
</dbReference>
<feature type="compositionally biased region" description="Acidic residues" evidence="5">
    <location>
        <begin position="327"/>
        <end position="336"/>
    </location>
</feature>
<reference evidence="6 7" key="1">
    <citation type="submission" date="2020-04" db="EMBL/GenBank/DDBJ databases">
        <authorList>
            <person name="Alioto T."/>
            <person name="Alioto T."/>
            <person name="Gomez Garrido J."/>
        </authorList>
    </citation>
    <scope>NUCLEOTIDE SEQUENCE [LARGE SCALE GENOMIC DNA]</scope>
</reference>
<evidence type="ECO:0000313" key="7">
    <source>
        <dbReference type="Proteomes" id="UP000494165"/>
    </source>
</evidence>
<keyword evidence="2" id="KW-0677">Repeat</keyword>
<evidence type="ECO:0000256" key="5">
    <source>
        <dbReference type="SAM" id="MobiDB-lite"/>
    </source>
</evidence>
<evidence type="ECO:0000256" key="4">
    <source>
        <dbReference type="PROSITE-ProRule" id="PRU00221"/>
    </source>
</evidence>
<protein>
    <recommendedName>
        <fullName evidence="8">WD repeat-containing protein 70</fullName>
    </recommendedName>
</protein>
<dbReference type="InterPro" id="IPR036322">
    <property type="entry name" value="WD40_repeat_dom_sf"/>
</dbReference>
<keyword evidence="7" id="KW-1185">Reference proteome</keyword>